<dbReference type="Proteomes" id="UP000184520">
    <property type="component" value="Unassembled WGS sequence"/>
</dbReference>
<comment type="catalytic activity">
    <reaction evidence="7">
        <text>(2R)-O-phospho-3-sulfolactate + H2O = (2R)-3-sulfolactate + phosphate</text>
        <dbReference type="Rhea" id="RHEA:23416"/>
        <dbReference type="ChEBI" id="CHEBI:15377"/>
        <dbReference type="ChEBI" id="CHEBI:15597"/>
        <dbReference type="ChEBI" id="CHEBI:43474"/>
        <dbReference type="ChEBI" id="CHEBI:58738"/>
        <dbReference type="EC" id="3.1.3.71"/>
    </reaction>
</comment>
<dbReference type="EMBL" id="FQWD01000008">
    <property type="protein sequence ID" value="SHH28033.1"/>
    <property type="molecule type" value="Genomic_DNA"/>
</dbReference>
<dbReference type="EC" id="3.1.3.71" evidence="3"/>
<dbReference type="GO" id="GO:0050532">
    <property type="term" value="F:2-phosphosulfolactate phosphatase activity"/>
    <property type="evidence" value="ECO:0007669"/>
    <property type="project" value="UniProtKB-EC"/>
</dbReference>
<dbReference type="InterPro" id="IPR036702">
    <property type="entry name" value="ComB-like_sf"/>
</dbReference>
<keyword evidence="5" id="KW-0378">Hydrolase</keyword>
<sequence length="229" mass="25027">MKIVVSDFVEGAQTAEGVVVIIDVFRAFSVACYCLAQAPQQIIAVGAIEQALELKSARPETLLIGEREGKKLPGFDFGNSPTELASEALQGKYIAHTTHAGTQGLVNAKKAKMVLTGALVNAKATAEYIRSLRPEVVTLVRMGWKAEENTEEDDVCAQYLKSLLLGEPCVPEDIKSQLLASPCAARFLDPEQPWNPESDLHLCLDIDRFDFPVEAITRQDGTVELRRVT</sequence>
<dbReference type="AlphaFoldDB" id="A0A1M5RQA8"/>
<dbReference type="PANTHER" id="PTHR37311">
    <property type="entry name" value="2-PHOSPHOSULFOLACTATE PHOSPHATASE-RELATED"/>
    <property type="match status" value="1"/>
</dbReference>
<evidence type="ECO:0000256" key="7">
    <source>
        <dbReference type="ARBA" id="ARBA00033711"/>
    </source>
</evidence>
<evidence type="ECO:0000313" key="9">
    <source>
        <dbReference type="Proteomes" id="UP000184520"/>
    </source>
</evidence>
<dbReference type="GO" id="GO:0050545">
    <property type="term" value="F:sulfopyruvate decarboxylase activity"/>
    <property type="evidence" value="ECO:0007669"/>
    <property type="project" value="TreeGrafter"/>
</dbReference>
<keyword evidence="9" id="KW-1185">Reference proteome</keyword>
<comment type="similarity">
    <text evidence="2">Belongs to the ComB family.</text>
</comment>
<accession>A0A1M5RQA8</accession>
<dbReference type="Gene3D" id="3.90.1560.10">
    <property type="entry name" value="ComB-like"/>
    <property type="match status" value="1"/>
</dbReference>
<dbReference type="OrthoDB" id="4913at2"/>
<evidence type="ECO:0000256" key="3">
    <source>
        <dbReference type="ARBA" id="ARBA00012953"/>
    </source>
</evidence>
<evidence type="ECO:0000256" key="2">
    <source>
        <dbReference type="ARBA" id="ARBA00009997"/>
    </source>
</evidence>
<proteinExistence type="inferred from homology"/>
<evidence type="ECO:0000256" key="4">
    <source>
        <dbReference type="ARBA" id="ARBA00021948"/>
    </source>
</evidence>
<evidence type="ECO:0000256" key="5">
    <source>
        <dbReference type="ARBA" id="ARBA00022801"/>
    </source>
</evidence>
<organism evidence="8 9">
    <name type="scientific">Marisediminitalea aggregata</name>
    <dbReference type="NCBI Taxonomy" id="634436"/>
    <lineage>
        <taxon>Bacteria</taxon>
        <taxon>Pseudomonadati</taxon>
        <taxon>Pseudomonadota</taxon>
        <taxon>Gammaproteobacteria</taxon>
        <taxon>Alteromonadales</taxon>
        <taxon>Alteromonadaceae</taxon>
        <taxon>Marisediminitalea</taxon>
    </lineage>
</organism>
<dbReference type="Pfam" id="PF04029">
    <property type="entry name" value="2-ph_phosp"/>
    <property type="match status" value="1"/>
</dbReference>
<dbReference type="STRING" id="634436.SAMN05216361_4178"/>
<keyword evidence="6" id="KW-0460">Magnesium</keyword>
<dbReference type="SUPFAM" id="SSF142823">
    <property type="entry name" value="ComB-like"/>
    <property type="match status" value="1"/>
</dbReference>
<reference evidence="9" key="1">
    <citation type="submission" date="2016-11" db="EMBL/GenBank/DDBJ databases">
        <authorList>
            <person name="Varghese N."/>
            <person name="Submissions S."/>
        </authorList>
    </citation>
    <scope>NUCLEOTIDE SEQUENCE [LARGE SCALE GENOMIC DNA]</scope>
    <source>
        <strain evidence="9">CGMCC 1.8995</strain>
    </source>
</reference>
<evidence type="ECO:0000313" key="8">
    <source>
        <dbReference type="EMBL" id="SHH28033.1"/>
    </source>
</evidence>
<protein>
    <recommendedName>
        <fullName evidence="4">Probable 2-phosphosulfolactate phosphatase</fullName>
        <ecNumber evidence="3">3.1.3.71</ecNumber>
    </recommendedName>
</protein>
<gene>
    <name evidence="8" type="ORF">SAMN05216361_4178</name>
</gene>
<dbReference type="PANTHER" id="PTHR37311:SF1">
    <property type="entry name" value="2-PHOSPHOSULFOLACTATE PHOSPHATASE-RELATED"/>
    <property type="match status" value="1"/>
</dbReference>
<evidence type="ECO:0000256" key="6">
    <source>
        <dbReference type="ARBA" id="ARBA00022842"/>
    </source>
</evidence>
<dbReference type="GO" id="GO:0000287">
    <property type="term" value="F:magnesium ion binding"/>
    <property type="evidence" value="ECO:0007669"/>
    <property type="project" value="InterPro"/>
</dbReference>
<name>A0A1M5RQA8_9ALTE</name>
<evidence type="ECO:0000256" key="1">
    <source>
        <dbReference type="ARBA" id="ARBA00001946"/>
    </source>
</evidence>
<dbReference type="InterPro" id="IPR005238">
    <property type="entry name" value="ComB-like"/>
</dbReference>
<dbReference type="RefSeq" id="WP_073325117.1">
    <property type="nucleotide sequence ID" value="NZ_FQWD01000008.1"/>
</dbReference>
<comment type="cofactor">
    <cofactor evidence="1">
        <name>Mg(2+)</name>
        <dbReference type="ChEBI" id="CHEBI:18420"/>
    </cofactor>
</comment>